<dbReference type="PRINTS" id="PR00455">
    <property type="entry name" value="HTHTETR"/>
</dbReference>
<keyword evidence="7" id="KW-1185">Reference proteome</keyword>
<name>A0A839ESD8_9HYPH</name>
<keyword evidence="1" id="KW-0805">Transcription regulation</keyword>
<accession>A0A839ESD8</accession>
<dbReference type="InterPro" id="IPR036271">
    <property type="entry name" value="Tet_transcr_reg_TetR-rel_C_sf"/>
</dbReference>
<proteinExistence type="predicted"/>
<dbReference type="GO" id="GO:0003700">
    <property type="term" value="F:DNA-binding transcription factor activity"/>
    <property type="evidence" value="ECO:0007669"/>
    <property type="project" value="TreeGrafter"/>
</dbReference>
<evidence type="ECO:0000313" key="6">
    <source>
        <dbReference type="EMBL" id="MBA8881839.1"/>
    </source>
</evidence>
<dbReference type="Proteomes" id="UP000549052">
    <property type="component" value="Unassembled WGS sequence"/>
</dbReference>
<dbReference type="Gene3D" id="1.10.357.10">
    <property type="entry name" value="Tetracycline Repressor, domain 2"/>
    <property type="match status" value="1"/>
</dbReference>
<dbReference type="Pfam" id="PF16925">
    <property type="entry name" value="TetR_C_13"/>
    <property type="match status" value="1"/>
</dbReference>
<dbReference type="PROSITE" id="PS50977">
    <property type="entry name" value="HTH_TETR_2"/>
    <property type="match status" value="1"/>
</dbReference>
<gene>
    <name evidence="6" type="ORF">FHW16_005586</name>
</gene>
<dbReference type="PANTHER" id="PTHR30055:SF200">
    <property type="entry name" value="HTH-TYPE TRANSCRIPTIONAL REPRESSOR BDCR"/>
    <property type="match status" value="1"/>
</dbReference>
<dbReference type="GO" id="GO:0000976">
    <property type="term" value="F:transcription cis-regulatory region binding"/>
    <property type="evidence" value="ECO:0007669"/>
    <property type="project" value="TreeGrafter"/>
</dbReference>
<evidence type="ECO:0000259" key="5">
    <source>
        <dbReference type="PROSITE" id="PS50977"/>
    </source>
</evidence>
<dbReference type="PANTHER" id="PTHR30055">
    <property type="entry name" value="HTH-TYPE TRANSCRIPTIONAL REGULATOR RUTR"/>
    <property type="match status" value="1"/>
</dbReference>
<dbReference type="Pfam" id="PF00440">
    <property type="entry name" value="TetR_N"/>
    <property type="match status" value="1"/>
</dbReference>
<dbReference type="InterPro" id="IPR050109">
    <property type="entry name" value="HTH-type_TetR-like_transc_reg"/>
</dbReference>
<sequence>MSSLKERITAAAYKLFDENGIQHVTMDAIAVEAKTTKMGIYRHFDSRDALIQDWLTVTINRYRHALDEIERVHHDNPRAQLMALAEFISRGLKTISHRGCPFVNTIAEIEDRESPLRQQIETHKTAQAGRVLQMCRKAHIPNPQLTTAEITFLFEGAQVSAQNGSIQHIERHLMTIMRSIVER</sequence>
<evidence type="ECO:0000256" key="2">
    <source>
        <dbReference type="ARBA" id="ARBA00023125"/>
    </source>
</evidence>
<dbReference type="InterPro" id="IPR011075">
    <property type="entry name" value="TetR_C"/>
</dbReference>
<organism evidence="6 7">
    <name type="scientific">Phyllobacterium myrsinacearum</name>
    <dbReference type="NCBI Taxonomy" id="28101"/>
    <lineage>
        <taxon>Bacteria</taxon>
        <taxon>Pseudomonadati</taxon>
        <taxon>Pseudomonadota</taxon>
        <taxon>Alphaproteobacteria</taxon>
        <taxon>Hyphomicrobiales</taxon>
        <taxon>Phyllobacteriaceae</taxon>
        <taxon>Phyllobacterium</taxon>
    </lineage>
</organism>
<reference evidence="6 7" key="1">
    <citation type="submission" date="2020-07" db="EMBL/GenBank/DDBJ databases">
        <title>Genomic Encyclopedia of Type Strains, Phase IV (KMG-V): Genome sequencing to study the core and pangenomes of soil and plant-associated prokaryotes.</title>
        <authorList>
            <person name="Whitman W."/>
        </authorList>
    </citation>
    <scope>NUCLEOTIDE SEQUENCE [LARGE SCALE GENOMIC DNA]</scope>
    <source>
        <strain evidence="6 7">AN3</strain>
    </source>
</reference>
<dbReference type="AlphaFoldDB" id="A0A839ESD8"/>
<dbReference type="SUPFAM" id="SSF48498">
    <property type="entry name" value="Tetracyclin repressor-like, C-terminal domain"/>
    <property type="match status" value="1"/>
</dbReference>
<evidence type="ECO:0000313" key="7">
    <source>
        <dbReference type="Proteomes" id="UP000549052"/>
    </source>
</evidence>
<evidence type="ECO:0000256" key="3">
    <source>
        <dbReference type="ARBA" id="ARBA00023163"/>
    </source>
</evidence>
<dbReference type="SUPFAM" id="SSF46689">
    <property type="entry name" value="Homeodomain-like"/>
    <property type="match status" value="1"/>
</dbReference>
<comment type="caution">
    <text evidence="6">The sequence shown here is derived from an EMBL/GenBank/DDBJ whole genome shotgun (WGS) entry which is preliminary data.</text>
</comment>
<dbReference type="InterPro" id="IPR001647">
    <property type="entry name" value="HTH_TetR"/>
</dbReference>
<dbReference type="InterPro" id="IPR009057">
    <property type="entry name" value="Homeodomain-like_sf"/>
</dbReference>
<dbReference type="RefSeq" id="WP_182552380.1">
    <property type="nucleotide sequence ID" value="NZ_JACGXN010000017.1"/>
</dbReference>
<evidence type="ECO:0000256" key="1">
    <source>
        <dbReference type="ARBA" id="ARBA00023015"/>
    </source>
</evidence>
<feature type="DNA-binding region" description="H-T-H motif" evidence="4">
    <location>
        <begin position="25"/>
        <end position="44"/>
    </location>
</feature>
<keyword evidence="2 4" id="KW-0238">DNA-binding</keyword>
<evidence type="ECO:0000256" key="4">
    <source>
        <dbReference type="PROSITE-ProRule" id="PRU00335"/>
    </source>
</evidence>
<dbReference type="EMBL" id="JACGXN010000017">
    <property type="protein sequence ID" value="MBA8881839.1"/>
    <property type="molecule type" value="Genomic_DNA"/>
</dbReference>
<protein>
    <submittedName>
        <fullName evidence="6">AcrR family transcriptional regulator</fullName>
    </submittedName>
</protein>
<feature type="domain" description="HTH tetR-type" evidence="5">
    <location>
        <begin position="2"/>
        <end position="62"/>
    </location>
</feature>
<keyword evidence="3" id="KW-0804">Transcription</keyword>